<evidence type="ECO:0000256" key="3">
    <source>
        <dbReference type="ARBA" id="ARBA00022475"/>
    </source>
</evidence>
<comment type="caution">
    <text evidence="10">The sequence shown here is derived from an EMBL/GenBank/DDBJ whole genome shotgun (WGS) entry which is preliminary data.</text>
</comment>
<keyword evidence="6 8" id="KW-1133">Transmembrane helix</keyword>
<dbReference type="PROSITE" id="PS50928">
    <property type="entry name" value="ABC_TM1"/>
    <property type="match status" value="1"/>
</dbReference>
<dbReference type="Pfam" id="PF00528">
    <property type="entry name" value="BPD_transp_1"/>
    <property type="match status" value="1"/>
</dbReference>
<feature type="transmembrane region" description="Helical" evidence="8">
    <location>
        <begin position="232"/>
        <end position="252"/>
    </location>
</feature>
<feature type="transmembrane region" description="Helical" evidence="8">
    <location>
        <begin position="54"/>
        <end position="75"/>
    </location>
</feature>
<dbReference type="InterPro" id="IPR010065">
    <property type="entry name" value="AA_ABC_transptr_permease_3TM"/>
</dbReference>
<evidence type="ECO:0000256" key="2">
    <source>
        <dbReference type="ARBA" id="ARBA00022448"/>
    </source>
</evidence>
<evidence type="ECO:0000256" key="6">
    <source>
        <dbReference type="ARBA" id="ARBA00022989"/>
    </source>
</evidence>
<dbReference type="NCBIfam" id="TIGR01726">
    <property type="entry name" value="HEQRo_perm_3TM"/>
    <property type="match status" value="1"/>
</dbReference>
<evidence type="ECO:0000256" key="5">
    <source>
        <dbReference type="ARBA" id="ARBA00022970"/>
    </source>
</evidence>
<keyword evidence="7 8" id="KW-0472">Membrane</keyword>
<evidence type="ECO:0000313" key="10">
    <source>
        <dbReference type="EMBL" id="KRL99106.1"/>
    </source>
</evidence>
<accession>A0A0R1V7N6</accession>
<gene>
    <name evidence="10" type="ORF">FD50_GL000385</name>
</gene>
<evidence type="ECO:0000256" key="4">
    <source>
        <dbReference type="ARBA" id="ARBA00022692"/>
    </source>
</evidence>
<dbReference type="Gene3D" id="1.10.3720.10">
    <property type="entry name" value="MetI-like"/>
    <property type="match status" value="1"/>
</dbReference>
<dbReference type="STRING" id="1423801.FD50_GL000385"/>
<keyword evidence="2 8" id="KW-0813">Transport</keyword>
<feature type="transmembrane region" description="Helical" evidence="8">
    <location>
        <begin position="95"/>
        <end position="116"/>
    </location>
</feature>
<comment type="subcellular location">
    <subcellularLocation>
        <location evidence="1 8">Cell membrane</location>
        <topology evidence="1 8">Multi-pass membrane protein</topology>
    </subcellularLocation>
</comment>
<dbReference type="InterPro" id="IPR000515">
    <property type="entry name" value="MetI-like"/>
</dbReference>
<comment type="similarity">
    <text evidence="8">Belongs to the binding-protein-dependent transport system permease family.</text>
</comment>
<dbReference type="FunFam" id="1.10.3720.10:FF:000006">
    <property type="entry name" value="Glutamate/aspartate ABC transporter, permease protein GltK"/>
    <property type="match status" value="1"/>
</dbReference>
<feature type="domain" description="ABC transmembrane type-1" evidence="9">
    <location>
        <begin position="52"/>
        <end position="250"/>
    </location>
</feature>
<sequence length="268" mass="29690">MQKEPVLLFTRSAGSLHFPTGSLRKKFSQKGCEAGMWKIVTDALPQLIVAGLQYTIPIAIISFIFGLGLALLTALVRISRKKSIFFMVLKAFFRFYVWLFRSTPLLVQLFIVYFGLPYLKISGIAPDGIKLTPLVAGILTFSLNTGAYCSETMRAAILSIPKGQWEAAYSIGMTRTLALRRIILPQALRVSLPPLANSFISLVKDTSLAASITIVEMFEVSQQIAAQNFQPLVMYCLVAALYAVACTLLSWLQGYLEKITSRYVSNIN</sequence>
<protein>
    <submittedName>
        <fullName evidence="10">Amino acid ABC transporter, permease</fullName>
    </submittedName>
</protein>
<proteinExistence type="inferred from homology"/>
<dbReference type="InterPro" id="IPR043429">
    <property type="entry name" value="ArtM/GltK/GlnP/TcyL/YhdX-like"/>
</dbReference>
<dbReference type="EMBL" id="AZFQ01000034">
    <property type="protein sequence ID" value="KRL99106.1"/>
    <property type="molecule type" value="Genomic_DNA"/>
</dbReference>
<dbReference type="InterPro" id="IPR035906">
    <property type="entry name" value="MetI-like_sf"/>
</dbReference>
<evidence type="ECO:0000256" key="1">
    <source>
        <dbReference type="ARBA" id="ARBA00004651"/>
    </source>
</evidence>
<dbReference type="AlphaFoldDB" id="A0A0R1V7N6"/>
<keyword evidence="3" id="KW-1003">Cell membrane</keyword>
<dbReference type="PANTHER" id="PTHR30614:SF0">
    <property type="entry name" value="L-CYSTINE TRANSPORT SYSTEM PERMEASE PROTEIN TCYL"/>
    <property type="match status" value="1"/>
</dbReference>
<evidence type="ECO:0000259" key="9">
    <source>
        <dbReference type="PROSITE" id="PS50928"/>
    </source>
</evidence>
<keyword evidence="4 8" id="KW-0812">Transmembrane</keyword>
<name>A0A0R1V7N6_9LACO</name>
<dbReference type="GO" id="GO:0043190">
    <property type="term" value="C:ATP-binding cassette (ABC) transporter complex"/>
    <property type="evidence" value="ECO:0007669"/>
    <property type="project" value="InterPro"/>
</dbReference>
<dbReference type="CDD" id="cd06261">
    <property type="entry name" value="TM_PBP2"/>
    <property type="match status" value="1"/>
</dbReference>
<evidence type="ECO:0000313" key="11">
    <source>
        <dbReference type="Proteomes" id="UP000051166"/>
    </source>
</evidence>
<evidence type="ECO:0000256" key="8">
    <source>
        <dbReference type="RuleBase" id="RU363032"/>
    </source>
</evidence>
<dbReference type="PATRIC" id="fig|1423801.4.peg.392"/>
<dbReference type="SUPFAM" id="SSF161098">
    <property type="entry name" value="MetI-like"/>
    <property type="match status" value="1"/>
</dbReference>
<keyword evidence="5" id="KW-0029">Amino-acid transport</keyword>
<dbReference type="PANTHER" id="PTHR30614">
    <property type="entry name" value="MEMBRANE COMPONENT OF AMINO ACID ABC TRANSPORTER"/>
    <property type="match status" value="1"/>
</dbReference>
<evidence type="ECO:0000256" key="7">
    <source>
        <dbReference type="ARBA" id="ARBA00023136"/>
    </source>
</evidence>
<reference evidence="10 11" key="1">
    <citation type="journal article" date="2015" name="Genome Announc.">
        <title>Expanding the biotechnology potential of lactobacilli through comparative genomics of 213 strains and associated genera.</title>
        <authorList>
            <person name="Sun Z."/>
            <person name="Harris H.M."/>
            <person name="McCann A."/>
            <person name="Guo C."/>
            <person name="Argimon S."/>
            <person name="Zhang W."/>
            <person name="Yang X."/>
            <person name="Jeffery I.B."/>
            <person name="Cooney J.C."/>
            <person name="Kagawa T.F."/>
            <person name="Liu W."/>
            <person name="Song Y."/>
            <person name="Salvetti E."/>
            <person name="Wrobel A."/>
            <person name="Rasinkangas P."/>
            <person name="Parkhill J."/>
            <person name="Rea M.C."/>
            <person name="O'Sullivan O."/>
            <person name="Ritari J."/>
            <person name="Douillard F.P."/>
            <person name="Paul Ross R."/>
            <person name="Yang R."/>
            <person name="Briner A.E."/>
            <person name="Felis G.E."/>
            <person name="de Vos W.M."/>
            <person name="Barrangou R."/>
            <person name="Klaenhammer T.R."/>
            <person name="Caufield P.W."/>
            <person name="Cui Y."/>
            <person name="Zhang H."/>
            <person name="O'Toole P.W."/>
        </authorList>
    </citation>
    <scope>NUCLEOTIDE SEQUENCE [LARGE SCALE GENOMIC DNA]</scope>
    <source>
        <strain evidence="10 11">DSM 16230</strain>
    </source>
</reference>
<dbReference type="GO" id="GO:0015184">
    <property type="term" value="F:L-cystine transmembrane transporter activity"/>
    <property type="evidence" value="ECO:0007669"/>
    <property type="project" value="TreeGrafter"/>
</dbReference>
<keyword evidence="11" id="KW-1185">Reference proteome</keyword>
<dbReference type="Proteomes" id="UP000051166">
    <property type="component" value="Unassembled WGS sequence"/>
</dbReference>
<organism evidence="10 11">
    <name type="scientific">Liquorilactobacillus satsumensis DSM 16230 = JCM 12392</name>
    <dbReference type="NCBI Taxonomy" id="1423801"/>
    <lineage>
        <taxon>Bacteria</taxon>
        <taxon>Bacillati</taxon>
        <taxon>Bacillota</taxon>
        <taxon>Bacilli</taxon>
        <taxon>Lactobacillales</taxon>
        <taxon>Lactobacillaceae</taxon>
        <taxon>Liquorilactobacillus</taxon>
    </lineage>
</organism>